<reference evidence="11" key="1">
    <citation type="submission" date="2020-10" db="EMBL/GenBank/DDBJ databases">
        <authorList>
            <person name="Kikuchi T."/>
        </authorList>
    </citation>
    <scope>NUCLEOTIDE SEQUENCE</scope>
    <source>
        <strain evidence="11">NKZ352</strain>
    </source>
</reference>
<dbReference type="EC" id="2.3.2.27" evidence="3"/>
<dbReference type="Gene3D" id="3.30.40.10">
    <property type="entry name" value="Zinc/RING finger domain, C3HC4 (zinc finger)"/>
    <property type="match status" value="1"/>
</dbReference>
<evidence type="ECO:0000256" key="8">
    <source>
        <dbReference type="PROSITE-ProRule" id="PRU00175"/>
    </source>
</evidence>
<dbReference type="InterPro" id="IPR017907">
    <property type="entry name" value="Znf_RING_CS"/>
</dbReference>
<evidence type="ECO:0000256" key="4">
    <source>
        <dbReference type="ARBA" id="ARBA00022723"/>
    </source>
</evidence>
<evidence type="ECO:0000256" key="5">
    <source>
        <dbReference type="ARBA" id="ARBA00022771"/>
    </source>
</evidence>
<dbReference type="AlphaFoldDB" id="A0A8S1HRL5"/>
<feature type="region of interest" description="Disordered" evidence="9">
    <location>
        <begin position="616"/>
        <end position="742"/>
    </location>
</feature>
<evidence type="ECO:0000256" key="6">
    <source>
        <dbReference type="ARBA" id="ARBA00022833"/>
    </source>
</evidence>
<keyword evidence="6" id="KW-0862">Zinc</keyword>
<dbReference type="GO" id="GO:0008270">
    <property type="term" value="F:zinc ion binding"/>
    <property type="evidence" value="ECO:0007669"/>
    <property type="project" value="UniProtKB-KW"/>
</dbReference>
<proteinExistence type="inferred from homology"/>
<dbReference type="Proteomes" id="UP000835052">
    <property type="component" value="Unassembled WGS sequence"/>
</dbReference>
<sequence>MRTLIGGCHNISPVQRLFRIFAKKPCETLQQPSITSSCKSRKFLSRHCRGGDESICRIKTKLQIKELQHLSRRTRKRVKSIWETETEVGDPTVEMRRTVHNMRKTVEELVIMSQETPQNRQERAENLQKSVNMKKYESMLNAAHDNFSDIPCGNKTEDCVICCKPNDVFGVAQCRHPVCAECAIRMRVLGGCKSCPVCRTDADSLSFCTTTKDIMTVDLQFPLSGHPHENRFGIRFDGPISGSKYEKYLAHVCKLCKSDDGERLEFPTFTSLRQHMSSVHRLAYCHICMENLNLFSRERRTYMESNLMRHIRIGDQDDRSFKGHPQCLFCEQRFFDQDGRYRHLRKDHFFCQFCESDGTTTNVFFGKHAQLLHHYKEKHYPCEVKECRDMGIAFATQLDLDLHKTREHAQKLTLFGSGIRVGNESNRSQSAREERNPANSASNPQSAAASFTIVPSAQSSNQTLTYARRPAYTSRDQEFPSLGPAPASNAPPPLRSNEFPRLNKTNRGASAVQTPNPVEDFPSLKPLRPALSATLRQPPPLKRAVYEDTASSSQLAGAANKPTVQLVSKLPNRSAPSAPQGSLPIASDFPSLPVSAPKSTNASVWIKKQGSGTKGVITGCSVPSSYKPSERKKARPLPEPDIWPNREPAHSLSAEPIEEDWKEIPIHKPAKKKNGNNKKDKNIIVKQNEVEPAPTEIDAPPKTLAEISGLIERMSNKDETKPAEKNKKKKEKQEDVRIKNEFSKGANVENKIVEKRTVEKDGLQALIAATPPGLFSPTAPPGLSLIGPPPGLENAILSPPPGLSLNGNTLFSQAPFLSHTDLKTKEQPKPILNDGWTSNKSGRPK</sequence>
<comment type="caution">
    <text evidence="11">The sequence shown here is derived from an EMBL/GenBank/DDBJ whole genome shotgun (WGS) entry which is preliminary data.</text>
</comment>
<dbReference type="EMBL" id="CAJGYM010000159">
    <property type="protein sequence ID" value="CAD6199181.1"/>
    <property type="molecule type" value="Genomic_DNA"/>
</dbReference>
<comment type="pathway">
    <text evidence="2">Protein modification; protein ubiquitination.</text>
</comment>
<dbReference type="SUPFAM" id="SSF57850">
    <property type="entry name" value="RING/U-box"/>
    <property type="match status" value="1"/>
</dbReference>
<dbReference type="PROSITE" id="PS00028">
    <property type="entry name" value="ZINC_FINGER_C2H2_1"/>
    <property type="match status" value="1"/>
</dbReference>
<dbReference type="InterPro" id="IPR001841">
    <property type="entry name" value="Znf_RING"/>
</dbReference>
<evidence type="ECO:0000256" key="9">
    <source>
        <dbReference type="SAM" id="MobiDB-lite"/>
    </source>
</evidence>
<organism evidence="11 12">
    <name type="scientific">Caenorhabditis auriculariae</name>
    <dbReference type="NCBI Taxonomy" id="2777116"/>
    <lineage>
        <taxon>Eukaryota</taxon>
        <taxon>Metazoa</taxon>
        <taxon>Ecdysozoa</taxon>
        <taxon>Nematoda</taxon>
        <taxon>Chromadorea</taxon>
        <taxon>Rhabditida</taxon>
        <taxon>Rhabditina</taxon>
        <taxon>Rhabditomorpha</taxon>
        <taxon>Rhabditoidea</taxon>
        <taxon>Rhabditidae</taxon>
        <taxon>Peloderinae</taxon>
        <taxon>Caenorhabditis</taxon>
    </lineage>
</organism>
<dbReference type="InterPro" id="IPR041888">
    <property type="entry name" value="RING-HC_ZNF598/HEL2"/>
</dbReference>
<protein>
    <recommendedName>
        <fullName evidence="3">RING-type E3 ubiquitin transferase</fullName>
        <ecNumber evidence="3">2.3.2.27</ecNumber>
    </recommendedName>
</protein>
<name>A0A8S1HRL5_9PELO</name>
<feature type="domain" description="RING-type" evidence="10">
    <location>
        <begin position="159"/>
        <end position="199"/>
    </location>
</feature>
<gene>
    <name evidence="11" type="ORF">CAUJ_LOCUS15085</name>
</gene>
<comment type="similarity">
    <text evidence="7">Belongs to the ZNF598/HEL2 family.</text>
</comment>
<evidence type="ECO:0000256" key="3">
    <source>
        <dbReference type="ARBA" id="ARBA00012483"/>
    </source>
</evidence>
<feature type="compositionally biased region" description="Polar residues" evidence="9">
    <location>
        <begin position="503"/>
        <end position="516"/>
    </location>
</feature>
<dbReference type="GO" id="GO:0016567">
    <property type="term" value="P:protein ubiquitination"/>
    <property type="evidence" value="ECO:0007669"/>
    <property type="project" value="TreeGrafter"/>
</dbReference>
<dbReference type="GO" id="GO:0043022">
    <property type="term" value="F:ribosome binding"/>
    <property type="evidence" value="ECO:0007669"/>
    <property type="project" value="TreeGrafter"/>
</dbReference>
<dbReference type="OrthoDB" id="3838338at2759"/>
<dbReference type="PROSITE" id="PS00518">
    <property type="entry name" value="ZF_RING_1"/>
    <property type="match status" value="1"/>
</dbReference>
<dbReference type="InterPro" id="IPR044288">
    <property type="entry name" value="ZNF598/HEL2"/>
</dbReference>
<evidence type="ECO:0000313" key="12">
    <source>
        <dbReference type="Proteomes" id="UP000835052"/>
    </source>
</evidence>
<feature type="compositionally biased region" description="Polar residues" evidence="9">
    <location>
        <begin position="835"/>
        <end position="845"/>
    </location>
</feature>
<feature type="region of interest" description="Disordered" evidence="9">
    <location>
        <begin position="475"/>
        <end position="525"/>
    </location>
</feature>
<evidence type="ECO:0000256" key="7">
    <source>
        <dbReference type="ARBA" id="ARBA00035113"/>
    </source>
</evidence>
<feature type="region of interest" description="Disordered" evidence="9">
    <location>
        <begin position="420"/>
        <end position="448"/>
    </location>
</feature>
<dbReference type="GO" id="GO:0061630">
    <property type="term" value="F:ubiquitin protein ligase activity"/>
    <property type="evidence" value="ECO:0007669"/>
    <property type="project" value="UniProtKB-EC"/>
</dbReference>
<dbReference type="Pfam" id="PF25447">
    <property type="entry name" value="RING_ZNF598"/>
    <property type="match status" value="1"/>
</dbReference>
<dbReference type="InterPro" id="IPR013083">
    <property type="entry name" value="Znf_RING/FYVE/PHD"/>
</dbReference>
<dbReference type="PROSITE" id="PS50089">
    <property type="entry name" value="ZF_RING_2"/>
    <property type="match status" value="1"/>
</dbReference>
<evidence type="ECO:0000256" key="2">
    <source>
        <dbReference type="ARBA" id="ARBA00004906"/>
    </source>
</evidence>
<accession>A0A8S1HRL5</accession>
<keyword evidence="4" id="KW-0479">Metal-binding</keyword>
<evidence type="ECO:0000313" key="11">
    <source>
        <dbReference type="EMBL" id="CAD6199181.1"/>
    </source>
</evidence>
<feature type="compositionally biased region" description="Low complexity" evidence="9">
    <location>
        <begin position="437"/>
        <end position="448"/>
    </location>
</feature>
<dbReference type="PANTHER" id="PTHR22938:SF0">
    <property type="entry name" value="E3 UBIQUITIN-PROTEIN LIGASE ZNF598"/>
    <property type="match status" value="1"/>
</dbReference>
<dbReference type="CDD" id="cd16615">
    <property type="entry name" value="RING-HC_ZNF598"/>
    <property type="match status" value="1"/>
</dbReference>
<dbReference type="PANTHER" id="PTHR22938">
    <property type="entry name" value="ZINC FINGER PROTEIN 598"/>
    <property type="match status" value="1"/>
</dbReference>
<feature type="compositionally biased region" description="Basic and acidic residues" evidence="9">
    <location>
        <begin position="714"/>
        <end position="742"/>
    </location>
</feature>
<evidence type="ECO:0000256" key="1">
    <source>
        <dbReference type="ARBA" id="ARBA00000900"/>
    </source>
</evidence>
<keyword evidence="5 8" id="KW-0863">Zinc-finger</keyword>
<evidence type="ECO:0000259" key="10">
    <source>
        <dbReference type="PROSITE" id="PS50089"/>
    </source>
</evidence>
<feature type="region of interest" description="Disordered" evidence="9">
    <location>
        <begin position="817"/>
        <end position="845"/>
    </location>
</feature>
<keyword evidence="12" id="KW-1185">Reference proteome</keyword>
<comment type="catalytic activity">
    <reaction evidence="1">
        <text>S-ubiquitinyl-[E2 ubiquitin-conjugating enzyme]-L-cysteine + [acceptor protein]-L-lysine = [E2 ubiquitin-conjugating enzyme]-L-cysteine + N(6)-ubiquitinyl-[acceptor protein]-L-lysine.</text>
        <dbReference type="EC" id="2.3.2.27"/>
    </reaction>
</comment>
<dbReference type="InterPro" id="IPR013087">
    <property type="entry name" value="Znf_C2H2_type"/>
</dbReference>
<dbReference type="SMART" id="SM00355">
    <property type="entry name" value="ZnF_C2H2"/>
    <property type="match status" value="4"/>
</dbReference>
<dbReference type="GO" id="GO:0072344">
    <property type="term" value="P:rescue of stalled ribosome"/>
    <property type="evidence" value="ECO:0007669"/>
    <property type="project" value="InterPro"/>
</dbReference>